<reference evidence="18 19" key="1">
    <citation type="journal article" date="2019" name="Environ. Microbiol.">
        <title>Genomics insights into ecotype formation of ammonia-oxidizing archaea in the deep ocean.</title>
        <authorList>
            <person name="Wang Y."/>
            <person name="Huang J.M."/>
            <person name="Cui G.J."/>
            <person name="Nunoura T."/>
            <person name="Takaki Y."/>
            <person name="Li W.L."/>
            <person name="Li J."/>
            <person name="Gao Z.M."/>
            <person name="Takai K."/>
            <person name="Zhang A.Q."/>
            <person name="Stepanauskas R."/>
        </authorList>
    </citation>
    <scope>NUCLEOTIDE SEQUENCE [LARGE SCALE GENOMIC DNA]</scope>
    <source>
        <strain evidence="16 19">L14</strain>
        <strain evidence="17 18">T1L11</strain>
    </source>
</reference>
<evidence type="ECO:0000313" key="19">
    <source>
        <dbReference type="Proteomes" id="UP000587702"/>
    </source>
</evidence>
<evidence type="ECO:0000256" key="6">
    <source>
        <dbReference type="ARBA" id="ARBA00022679"/>
    </source>
</evidence>
<dbReference type="InterPro" id="IPR002684">
    <property type="entry name" value="Biotin_synth/BioAB"/>
</dbReference>
<dbReference type="PROSITE" id="PS51918">
    <property type="entry name" value="RADICAL_SAM"/>
    <property type="match status" value="1"/>
</dbReference>
<evidence type="ECO:0000256" key="9">
    <source>
        <dbReference type="ARBA" id="ARBA00022723"/>
    </source>
</evidence>
<reference evidence="17" key="2">
    <citation type="submission" date="2020-06" db="EMBL/GenBank/DDBJ databases">
        <authorList>
            <person name="Wang Y."/>
        </authorList>
    </citation>
    <scope>NUCLEOTIDE SEQUENCE</scope>
    <source>
        <strain evidence="16">L14</strain>
        <strain evidence="17">T1L11</strain>
    </source>
</reference>
<dbReference type="CDD" id="cd01335">
    <property type="entry name" value="Radical_SAM"/>
    <property type="match status" value="1"/>
</dbReference>
<feature type="binding site" evidence="13 14">
    <location>
        <position position="72"/>
    </location>
    <ligand>
        <name>[4Fe-4S] cluster</name>
        <dbReference type="ChEBI" id="CHEBI:49883"/>
        <note>4Fe-4S-S-AdoMet</note>
    </ligand>
</feature>
<comment type="cofactor">
    <cofactor evidence="13 14">
        <name>[4Fe-4S] cluster</name>
        <dbReference type="ChEBI" id="CHEBI:49883"/>
    </cofactor>
    <text evidence="13 14">Binds 1 [4Fe-4S] cluster. The cluster is coordinated with 3 cysteines and an exchangeable S-adenosyl-L-methionine.</text>
</comment>
<dbReference type="GO" id="GO:0005506">
    <property type="term" value="F:iron ion binding"/>
    <property type="evidence" value="ECO:0007669"/>
    <property type="project" value="UniProtKB-UniRule"/>
</dbReference>
<dbReference type="PIRSF" id="PIRSF001619">
    <property type="entry name" value="Biotin_synth"/>
    <property type="match status" value="1"/>
</dbReference>
<dbReference type="GO" id="GO:0004076">
    <property type="term" value="F:biotin synthase activity"/>
    <property type="evidence" value="ECO:0007669"/>
    <property type="project" value="UniProtKB-UniRule"/>
</dbReference>
<dbReference type="FunFam" id="3.20.20.70:FF:000026">
    <property type="entry name" value="Biotin synthase"/>
    <property type="match status" value="1"/>
</dbReference>
<dbReference type="PANTHER" id="PTHR22976">
    <property type="entry name" value="BIOTIN SYNTHASE"/>
    <property type="match status" value="1"/>
</dbReference>
<evidence type="ECO:0000256" key="8">
    <source>
        <dbReference type="ARBA" id="ARBA00022714"/>
    </source>
</evidence>
<dbReference type="AlphaFoldDB" id="A0A7K4MJB7"/>
<organism evidence="17 18">
    <name type="scientific">Marine Group I thaumarchaeote</name>
    <dbReference type="NCBI Taxonomy" id="2511932"/>
    <lineage>
        <taxon>Archaea</taxon>
        <taxon>Nitrososphaerota</taxon>
        <taxon>Marine Group I</taxon>
    </lineage>
</organism>
<dbReference type="InterPro" id="IPR058240">
    <property type="entry name" value="rSAM_sf"/>
</dbReference>
<comment type="caution">
    <text evidence="13">Lacks conserved residue(s) required for the propagation of feature annotation.</text>
</comment>
<feature type="binding site" evidence="13 14">
    <location>
        <position position="75"/>
    </location>
    <ligand>
        <name>[4Fe-4S] cluster</name>
        <dbReference type="ChEBI" id="CHEBI:49883"/>
        <note>4Fe-4S-S-AdoMet</note>
    </ligand>
</feature>
<dbReference type="SMART" id="SM00729">
    <property type="entry name" value="Elp3"/>
    <property type="match status" value="1"/>
</dbReference>
<keyword evidence="5 13" id="KW-0004">4Fe-4S</keyword>
<keyword evidence="7 13" id="KW-0949">S-adenosyl-L-methionine</keyword>
<evidence type="ECO:0000313" key="17">
    <source>
        <dbReference type="EMBL" id="NWJ29268.1"/>
    </source>
</evidence>
<evidence type="ECO:0000256" key="1">
    <source>
        <dbReference type="ARBA" id="ARBA00004942"/>
    </source>
</evidence>
<comment type="similarity">
    <text evidence="2 13">Belongs to the radical SAM superfamily. Biotin synthase family.</text>
</comment>
<dbReference type="PANTHER" id="PTHR22976:SF2">
    <property type="entry name" value="BIOTIN SYNTHASE, MITOCHONDRIAL"/>
    <property type="match status" value="1"/>
</dbReference>
<accession>A0A7K4MJB7</accession>
<dbReference type="GO" id="GO:0009102">
    <property type="term" value="P:biotin biosynthetic process"/>
    <property type="evidence" value="ECO:0007669"/>
    <property type="project" value="UniProtKB-UniRule"/>
</dbReference>
<keyword evidence="12 13" id="KW-0411">Iron-sulfur</keyword>
<comment type="caution">
    <text evidence="17">The sequence shown here is derived from an EMBL/GenBank/DDBJ whole genome shotgun (WGS) entry which is preliminary data.</text>
</comment>
<dbReference type="Pfam" id="PF06968">
    <property type="entry name" value="BATS"/>
    <property type="match status" value="1"/>
</dbReference>
<dbReference type="SMART" id="SM00876">
    <property type="entry name" value="BATS"/>
    <property type="match status" value="1"/>
</dbReference>
<dbReference type="GO" id="GO:0051539">
    <property type="term" value="F:4 iron, 4 sulfur cluster binding"/>
    <property type="evidence" value="ECO:0007669"/>
    <property type="project" value="UniProtKB-KW"/>
</dbReference>
<sequence length="326" mass="36377">MSTLDFIKECQEKVFSGIVISSEDAEKLFNIPDVNLKELAKCANEITRDFNGSKVDVEQLNNIKKNVCSEDCTFCGQSAFFDTGIETYQLPTPEEIVTKAQKAKDEGAESYCLVAAWREPSSRDFEKVCKIISEVNDKVGITIECSLGFLTKEQARKLKKLKVKRYNHNLETAKSKFSEICTTHTYEDRLKTLEIARNAGLELCTGGIIGLGETREQRLELALELARLYPEEVTINMLVPIPGTPLELQTELSNSEILRMFSVIRFLLPESVIKISGGRETNLDDSGEELLQSGANGIITAGYLTMNGNEAKKDLEMIEKIGLQVN</sequence>
<evidence type="ECO:0000313" key="16">
    <source>
        <dbReference type="EMBL" id="NWJ20722.1"/>
    </source>
</evidence>
<comment type="subunit">
    <text evidence="3 13">Homodimer.</text>
</comment>
<keyword evidence="11 13" id="KW-0408">Iron</keyword>
<feature type="binding site" evidence="13 14">
    <location>
        <position position="68"/>
    </location>
    <ligand>
        <name>[4Fe-4S] cluster</name>
        <dbReference type="ChEBI" id="CHEBI:49883"/>
        <note>4Fe-4S-S-AdoMet</note>
    </ligand>
</feature>
<name>A0A7K4MJB7_9ARCH</name>
<keyword evidence="8 13" id="KW-0001">2Fe-2S</keyword>
<feature type="domain" description="Radical SAM core" evidence="15">
    <location>
        <begin position="50"/>
        <end position="279"/>
    </location>
</feature>
<evidence type="ECO:0000256" key="13">
    <source>
        <dbReference type="HAMAP-Rule" id="MF_01694"/>
    </source>
</evidence>
<keyword evidence="6 13" id="KW-0808">Transferase</keyword>
<dbReference type="Proteomes" id="UP000563820">
    <property type="component" value="Unassembled WGS sequence"/>
</dbReference>
<evidence type="ECO:0000256" key="5">
    <source>
        <dbReference type="ARBA" id="ARBA00022485"/>
    </source>
</evidence>
<evidence type="ECO:0000256" key="4">
    <source>
        <dbReference type="ARBA" id="ARBA00012236"/>
    </source>
</evidence>
<dbReference type="Gene3D" id="3.20.20.70">
    <property type="entry name" value="Aldolase class I"/>
    <property type="match status" value="1"/>
</dbReference>
<feature type="binding site" evidence="13 14">
    <location>
        <position position="112"/>
    </location>
    <ligand>
        <name>[2Fe-2S] cluster</name>
        <dbReference type="ChEBI" id="CHEBI:190135"/>
    </ligand>
</feature>
<evidence type="ECO:0000256" key="10">
    <source>
        <dbReference type="ARBA" id="ARBA00022756"/>
    </source>
</evidence>
<feature type="binding site" evidence="13 14">
    <location>
        <position position="204"/>
    </location>
    <ligand>
        <name>[2Fe-2S] cluster</name>
        <dbReference type="ChEBI" id="CHEBI:190135"/>
    </ligand>
</feature>
<protein>
    <recommendedName>
        <fullName evidence="4 13">Biotin synthase</fullName>
        <ecNumber evidence="4 13">2.8.1.6</ecNumber>
    </recommendedName>
</protein>
<dbReference type="HAMAP" id="MF_01694">
    <property type="entry name" value="BioB"/>
    <property type="match status" value="1"/>
</dbReference>
<evidence type="ECO:0000256" key="3">
    <source>
        <dbReference type="ARBA" id="ARBA00011738"/>
    </source>
</evidence>
<evidence type="ECO:0000259" key="15">
    <source>
        <dbReference type="PROSITE" id="PS51918"/>
    </source>
</evidence>
<dbReference type="SFLD" id="SFLDS00029">
    <property type="entry name" value="Radical_SAM"/>
    <property type="match status" value="1"/>
</dbReference>
<dbReference type="InterPro" id="IPR010722">
    <property type="entry name" value="BATS_dom"/>
</dbReference>
<keyword evidence="10 13" id="KW-0093">Biotin biosynthesis</keyword>
<dbReference type="InterPro" id="IPR013785">
    <property type="entry name" value="Aldolase_TIM"/>
</dbReference>
<dbReference type="EMBL" id="JACATI010000008">
    <property type="protein sequence ID" value="NWJ20722.1"/>
    <property type="molecule type" value="Genomic_DNA"/>
</dbReference>
<dbReference type="UniPathway" id="UPA00078">
    <property type="reaction ID" value="UER00162"/>
</dbReference>
<dbReference type="InterPro" id="IPR007197">
    <property type="entry name" value="rSAM"/>
</dbReference>
<evidence type="ECO:0000256" key="7">
    <source>
        <dbReference type="ARBA" id="ARBA00022691"/>
    </source>
</evidence>
<proteinExistence type="inferred from homology"/>
<comment type="catalytic activity">
    <reaction evidence="13">
        <text>(4R,5S)-dethiobiotin + (sulfur carrier)-SH + 2 reduced [2Fe-2S]-[ferredoxin] + 2 S-adenosyl-L-methionine = (sulfur carrier)-H + biotin + 2 5'-deoxyadenosine + 2 L-methionine + 2 oxidized [2Fe-2S]-[ferredoxin]</text>
        <dbReference type="Rhea" id="RHEA:22060"/>
        <dbReference type="Rhea" id="RHEA-COMP:10000"/>
        <dbReference type="Rhea" id="RHEA-COMP:10001"/>
        <dbReference type="Rhea" id="RHEA-COMP:14737"/>
        <dbReference type="Rhea" id="RHEA-COMP:14739"/>
        <dbReference type="ChEBI" id="CHEBI:17319"/>
        <dbReference type="ChEBI" id="CHEBI:29917"/>
        <dbReference type="ChEBI" id="CHEBI:33737"/>
        <dbReference type="ChEBI" id="CHEBI:33738"/>
        <dbReference type="ChEBI" id="CHEBI:57586"/>
        <dbReference type="ChEBI" id="CHEBI:57844"/>
        <dbReference type="ChEBI" id="CHEBI:59789"/>
        <dbReference type="ChEBI" id="CHEBI:64428"/>
        <dbReference type="ChEBI" id="CHEBI:149473"/>
        <dbReference type="EC" id="2.8.1.6"/>
    </reaction>
</comment>
<comment type="pathway">
    <text evidence="1 13">Cofactor biosynthesis; biotin biosynthesis; biotin from 7,8-diaminononanoate: step 2/2.</text>
</comment>
<dbReference type="Proteomes" id="UP000587702">
    <property type="component" value="Unassembled WGS sequence"/>
</dbReference>
<dbReference type="GO" id="GO:0051537">
    <property type="term" value="F:2 iron, 2 sulfur cluster binding"/>
    <property type="evidence" value="ECO:0007669"/>
    <property type="project" value="UniProtKB-KW"/>
</dbReference>
<dbReference type="EC" id="2.8.1.6" evidence="4 13"/>
<dbReference type="Pfam" id="PF04055">
    <property type="entry name" value="Radical_SAM"/>
    <property type="match status" value="1"/>
</dbReference>
<evidence type="ECO:0000256" key="12">
    <source>
        <dbReference type="ARBA" id="ARBA00023014"/>
    </source>
</evidence>
<comment type="cofactor">
    <cofactor evidence="14">
        <name>[2Fe-2S] cluster</name>
        <dbReference type="ChEBI" id="CHEBI:190135"/>
    </cofactor>
    <text evidence="14">Binds 1 [2Fe-2S] cluster. The cluster is coordinated with 3 cysteines and 1 arginine.</text>
</comment>
<dbReference type="SFLD" id="SFLDG01060">
    <property type="entry name" value="BATS_domain_containing"/>
    <property type="match status" value="1"/>
</dbReference>
<evidence type="ECO:0000256" key="14">
    <source>
        <dbReference type="PIRSR" id="PIRSR001619-1"/>
    </source>
</evidence>
<dbReference type="EMBL" id="JACATE010000018">
    <property type="protein sequence ID" value="NWJ29268.1"/>
    <property type="molecule type" value="Genomic_DNA"/>
</dbReference>
<gene>
    <name evidence="13 17" type="primary">bioB</name>
    <name evidence="17" type="ORF">HX848_07830</name>
    <name evidence="16" type="ORF">HX860_06640</name>
</gene>
<dbReference type="NCBIfam" id="TIGR00433">
    <property type="entry name" value="bioB"/>
    <property type="match status" value="1"/>
</dbReference>
<evidence type="ECO:0000256" key="11">
    <source>
        <dbReference type="ARBA" id="ARBA00023004"/>
    </source>
</evidence>
<dbReference type="SFLD" id="SFLDG01278">
    <property type="entry name" value="biotin_synthase_like"/>
    <property type="match status" value="1"/>
</dbReference>
<dbReference type="InterPro" id="IPR006638">
    <property type="entry name" value="Elp3/MiaA/NifB-like_rSAM"/>
</dbReference>
<evidence type="ECO:0000313" key="18">
    <source>
        <dbReference type="Proteomes" id="UP000563820"/>
    </source>
</evidence>
<dbReference type="InterPro" id="IPR024177">
    <property type="entry name" value="Biotin_synthase"/>
</dbReference>
<evidence type="ECO:0000256" key="2">
    <source>
        <dbReference type="ARBA" id="ARBA00010765"/>
    </source>
</evidence>
<feature type="binding site" evidence="13 14">
    <location>
        <position position="274"/>
    </location>
    <ligand>
        <name>[2Fe-2S] cluster</name>
        <dbReference type="ChEBI" id="CHEBI:190135"/>
    </ligand>
</feature>
<comment type="function">
    <text evidence="13">Catalyzes the conversion of dethiobiotin (DTB) to biotin by the insertion of a sulfur atom into dethiobiotin via a radical-based mechanism.</text>
</comment>
<keyword evidence="9 13" id="KW-0479">Metal-binding</keyword>
<dbReference type="SUPFAM" id="SSF102114">
    <property type="entry name" value="Radical SAM enzymes"/>
    <property type="match status" value="1"/>
</dbReference>
<comment type="cofactor">
    <cofactor evidence="13">
        <name>[2Fe-2S] cluster</name>
        <dbReference type="ChEBI" id="CHEBI:190135"/>
    </cofactor>
    <text evidence="13">Binds 1 [2Fe-2S] cluster. The cluster is coordinated with 3 cysteines and 1 arginine.</text>
</comment>